<evidence type="ECO:0000256" key="4">
    <source>
        <dbReference type="ARBA" id="ARBA00022692"/>
    </source>
</evidence>
<dbReference type="AlphaFoldDB" id="A0A9D4UUS9"/>
<evidence type="ECO:0000256" key="5">
    <source>
        <dbReference type="ARBA" id="ARBA00022741"/>
    </source>
</evidence>
<keyword evidence="7 9" id="KW-1133">Transmembrane helix</keyword>
<dbReference type="InterPro" id="IPR003439">
    <property type="entry name" value="ABC_transporter-like_ATP-bd"/>
</dbReference>
<evidence type="ECO:0000256" key="1">
    <source>
        <dbReference type="ARBA" id="ARBA00004141"/>
    </source>
</evidence>
<dbReference type="OrthoDB" id="6500128at2759"/>
<dbReference type="GO" id="GO:0005524">
    <property type="term" value="F:ATP binding"/>
    <property type="evidence" value="ECO:0007669"/>
    <property type="project" value="UniProtKB-KW"/>
</dbReference>
<evidence type="ECO:0000256" key="3">
    <source>
        <dbReference type="ARBA" id="ARBA00022528"/>
    </source>
</evidence>
<keyword evidence="12" id="KW-1185">Reference proteome</keyword>
<evidence type="ECO:0000256" key="8">
    <source>
        <dbReference type="ARBA" id="ARBA00023136"/>
    </source>
</evidence>
<dbReference type="PANTHER" id="PTHR24223">
    <property type="entry name" value="ATP-BINDING CASSETTE SUB-FAMILY C"/>
    <property type="match status" value="1"/>
</dbReference>
<dbReference type="InterPro" id="IPR027417">
    <property type="entry name" value="P-loop_NTPase"/>
</dbReference>
<feature type="transmembrane region" description="Helical" evidence="9">
    <location>
        <begin position="61"/>
        <end position="78"/>
    </location>
</feature>
<dbReference type="GO" id="GO:0140359">
    <property type="term" value="F:ABC-type transporter activity"/>
    <property type="evidence" value="ECO:0007669"/>
    <property type="project" value="InterPro"/>
</dbReference>
<dbReference type="SUPFAM" id="SSF52540">
    <property type="entry name" value="P-loop containing nucleoside triphosphate hydrolases"/>
    <property type="match status" value="1"/>
</dbReference>
<dbReference type="InterPro" id="IPR036640">
    <property type="entry name" value="ABC1_TM_sf"/>
</dbReference>
<name>A0A9D4UUS9_ADICA</name>
<proteinExistence type="predicted"/>
<dbReference type="PANTHER" id="PTHR24223:SF362">
    <property type="entry name" value="ABC TRANSPORTER C FAMILY MEMBER 4"/>
    <property type="match status" value="1"/>
</dbReference>
<dbReference type="InterPro" id="IPR044726">
    <property type="entry name" value="ABCC_6TM_D2"/>
</dbReference>
<dbReference type="CDD" id="cd18580">
    <property type="entry name" value="ABC_6TM_ABCC_D2"/>
    <property type="match status" value="1"/>
</dbReference>
<evidence type="ECO:0000256" key="2">
    <source>
        <dbReference type="ARBA" id="ARBA00022448"/>
    </source>
</evidence>
<keyword evidence="3" id="KW-0150">Chloroplast</keyword>
<protein>
    <recommendedName>
        <fullName evidence="10">ABC transmembrane type-1 domain-containing protein</fullName>
    </recommendedName>
</protein>
<comment type="subcellular location">
    <subcellularLocation>
        <location evidence="1">Membrane</location>
        <topology evidence="1">Multi-pass membrane protein</topology>
    </subcellularLocation>
</comment>
<dbReference type="Pfam" id="PF00005">
    <property type="entry name" value="ABC_tran"/>
    <property type="match status" value="1"/>
</dbReference>
<keyword evidence="3" id="KW-0934">Plastid</keyword>
<gene>
    <name evidence="11" type="ORF">GOP47_0010302</name>
</gene>
<dbReference type="PROSITE" id="PS50929">
    <property type="entry name" value="ABC_TM1F"/>
    <property type="match status" value="1"/>
</dbReference>
<reference evidence="11" key="1">
    <citation type="submission" date="2021-01" db="EMBL/GenBank/DDBJ databases">
        <title>Adiantum capillus-veneris genome.</title>
        <authorList>
            <person name="Fang Y."/>
            <person name="Liao Q."/>
        </authorList>
    </citation>
    <scope>NUCLEOTIDE SEQUENCE</scope>
    <source>
        <strain evidence="11">H3</strain>
        <tissue evidence="11">Leaf</tissue>
    </source>
</reference>
<feature type="transmembrane region" description="Helical" evidence="9">
    <location>
        <begin position="150"/>
        <end position="170"/>
    </location>
</feature>
<evidence type="ECO:0000256" key="6">
    <source>
        <dbReference type="ARBA" id="ARBA00022840"/>
    </source>
</evidence>
<dbReference type="SUPFAM" id="SSF90123">
    <property type="entry name" value="ABC transporter transmembrane region"/>
    <property type="match status" value="1"/>
</dbReference>
<dbReference type="EMBL" id="JABFUD020000010">
    <property type="protein sequence ID" value="KAI5074341.1"/>
    <property type="molecule type" value="Genomic_DNA"/>
</dbReference>
<dbReference type="Proteomes" id="UP000886520">
    <property type="component" value="Chromosome 10"/>
</dbReference>
<dbReference type="Pfam" id="PF00664">
    <property type="entry name" value="ABC_membrane"/>
    <property type="match status" value="1"/>
</dbReference>
<dbReference type="GO" id="GO:0016887">
    <property type="term" value="F:ATP hydrolysis activity"/>
    <property type="evidence" value="ECO:0007669"/>
    <property type="project" value="InterPro"/>
</dbReference>
<evidence type="ECO:0000313" key="11">
    <source>
        <dbReference type="EMBL" id="KAI5074341.1"/>
    </source>
</evidence>
<sequence length="257" mass="28809">MLQSIIRAPMSFFDTTPSGRILSRFSSDQTNLDYLLHFLLGALSGILMSGIGTIIVISISAWPVIIFIVPLTVLYGWYQNFYLTSSREITRLDSITKAPLIYHFSETIAGIETIRCFLKQEGFSDKNFLNLNMNMKMDFNNNSAIEWLGLRLEGIGAAILFITGLLFVVLPSNLIKPVTDNGGNWSVGQRQLLCFGRALLKHSRILFLDEATVSVDAQTDGIIQHLIKREFQNCTVVSITHRIPTVMDSDRVLVMDA</sequence>
<dbReference type="InterPro" id="IPR050173">
    <property type="entry name" value="ABC_transporter_C-like"/>
</dbReference>
<dbReference type="Gene3D" id="1.20.1560.10">
    <property type="entry name" value="ABC transporter type 1, transmembrane domain"/>
    <property type="match status" value="1"/>
</dbReference>
<accession>A0A9D4UUS9</accession>
<feature type="transmembrane region" description="Helical" evidence="9">
    <location>
        <begin position="34"/>
        <end position="55"/>
    </location>
</feature>
<dbReference type="GO" id="GO:0016020">
    <property type="term" value="C:membrane"/>
    <property type="evidence" value="ECO:0007669"/>
    <property type="project" value="UniProtKB-SubCell"/>
</dbReference>
<feature type="domain" description="ABC transmembrane type-1" evidence="10">
    <location>
        <begin position="1"/>
        <end position="170"/>
    </location>
</feature>
<evidence type="ECO:0000259" key="10">
    <source>
        <dbReference type="PROSITE" id="PS50929"/>
    </source>
</evidence>
<keyword evidence="8 9" id="KW-0472">Membrane</keyword>
<keyword evidence="4 9" id="KW-0812">Transmembrane</keyword>
<keyword evidence="2" id="KW-0813">Transport</keyword>
<dbReference type="Gene3D" id="3.40.50.300">
    <property type="entry name" value="P-loop containing nucleotide triphosphate hydrolases"/>
    <property type="match status" value="1"/>
</dbReference>
<keyword evidence="6" id="KW-0067">ATP-binding</keyword>
<evidence type="ECO:0000313" key="12">
    <source>
        <dbReference type="Proteomes" id="UP000886520"/>
    </source>
</evidence>
<dbReference type="InterPro" id="IPR011527">
    <property type="entry name" value="ABC1_TM_dom"/>
</dbReference>
<feature type="non-terminal residue" evidence="11">
    <location>
        <position position="257"/>
    </location>
</feature>
<organism evidence="11 12">
    <name type="scientific">Adiantum capillus-veneris</name>
    <name type="common">Maidenhair fern</name>
    <dbReference type="NCBI Taxonomy" id="13818"/>
    <lineage>
        <taxon>Eukaryota</taxon>
        <taxon>Viridiplantae</taxon>
        <taxon>Streptophyta</taxon>
        <taxon>Embryophyta</taxon>
        <taxon>Tracheophyta</taxon>
        <taxon>Polypodiopsida</taxon>
        <taxon>Polypodiidae</taxon>
        <taxon>Polypodiales</taxon>
        <taxon>Pteridineae</taxon>
        <taxon>Pteridaceae</taxon>
        <taxon>Vittarioideae</taxon>
        <taxon>Adiantum</taxon>
    </lineage>
</organism>
<evidence type="ECO:0000256" key="7">
    <source>
        <dbReference type="ARBA" id="ARBA00022989"/>
    </source>
</evidence>
<comment type="caution">
    <text evidence="11">The sequence shown here is derived from an EMBL/GenBank/DDBJ whole genome shotgun (WGS) entry which is preliminary data.</text>
</comment>
<evidence type="ECO:0000256" key="9">
    <source>
        <dbReference type="SAM" id="Phobius"/>
    </source>
</evidence>
<keyword evidence="5" id="KW-0547">Nucleotide-binding</keyword>